<dbReference type="OrthoDB" id="9960332at2"/>
<dbReference type="AlphaFoldDB" id="A0A3Q8WV27"/>
<evidence type="ECO:0000313" key="2">
    <source>
        <dbReference type="Proteomes" id="UP000270021"/>
    </source>
</evidence>
<name>A0A3Q8WV27_9ACTO</name>
<gene>
    <name evidence="1" type="ORF">EJO69_10015</name>
</gene>
<protein>
    <submittedName>
        <fullName evidence="1">Uncharacterized protein</fullName>
    </submittedName>
</protein>
<reference evidence="1 2" key="1">
    <citation type="submission" date="2018-12" db="EMBL/GenBank/DDBJ databases">
        <title>Complete genome sequence of Flaviflexus salsibiostraticola KCTC 33148.</title>
        <authorList>
            <person name="Bae J.-W."/>
        </authorList>
    </citation>
    <scope>NUCLEOTIDE SEQUENCE [LARGE SCALE GENOMIC DNA]</scope>
    <source>
        <strain evidence="1 2">KCTC 33148</strain>
    </source>
</reference>
<sequence>MDPAESPSPRHCRSSITDLPRRLGCVAAALDEQEKVVLAAGVKPKVVLEGAENLAPEVFRIGDAKEARNAVSAIWEGANFALKL</sequence>
<dbReference type="EMBL" id="CP034438">
    <property type="protein sequence ID" value="AZN30597.1"/>
    <property type="molecule type" value="Genomic_DNA"/>
</dbReference>
<organism evidence="1 2">
    <name type="scientific">Flaviflexus salsibiostraticola</name>
    <dbReference type="NCBI Taxonomy" id="1282737"/>
    <lineage>
        <taxon>Bacteria</taxon>
        <taxon>Bacillati</taxon>
        <taxon>Actinomycetota</taxon>
        <taxon>Actinomycetes</taxon>
        <taxon>Actinomycetales</taxon>
        <taxon>Actinomycetaceae</taxon>
        <taxon>Flaviflexus</taxon>
    </lineage>
</organism>
<keyword evidence="2" id="KW-1185">Reference proteome</keyword>
<proteinExistence type="predicted"/>
<dbReference type="KEGG" id="fsl:EJO69_10015"/>
<accession>A0A3Q8WV27</accession>
<evidence type="ECO:0000313" key="1">
    <source>
        <dbReference type="EMBL" id="AZN30597.1"/>
    </source>
</evidence>
<dbReference type="Proteomes" id="UP000270021">
    <property type="component" value="Chromosome"/>
</dbReference>
<dbReference type="RefSeq" id="WP_126041481.1">
    <property type="nucleotide sequence ID" value="NZ_CP034438.1"/>
</dbReference>